<accession>A0ABM7FQQ4</accession>
<feature type="region of interest" description="Disordered" evidence="1">
    <location>
        <begin position="1"/>
        <end position="71"/>
    </location>
</feature>
<protein>
    <submittedName>
        <fullName evidence="2">Uncharacterized protein</fullName>
    </submittedName>
</protein>
<proteinExistence type="predicted"/>
<name>A0ABM7FQQ4_9ACTN</name>
<gene>
    <name evidence="2" type="ORF">SGFS_098590</name>
</gene>
<reference evidence="2 3" key="2">
    <citation type="journal article" date="2023" name="ChemBioChem">
        <title>Acyltransferase Domain Exchange between Two Independent Type I Polyketide Synthases in the Same Producer Strain of Macrolide Antibiotics.</title>
        <authorList>
            <person name="Kudo F."/>
            <person name="Kishikawa K."/>
            <person name="Tsuboi K."/>
            <person name="Kido T."/>
            <person name="Usui T."/>
            <person name="Hashimoto J."/>
            <person name="Shin-Ya K."/>
            <person name="Miyanaga A."/>
            <person name="Eguchi T."/>
        </authorList>
    </citation>
    <scope>NUCLEOTIDE SEQUENCE [LARGE SCALE GENOMIC DNA]</scope>
    <source>
        <strain evidence="2 3">A-8890</strain>
    </source>
</reference>
<organism evidence="2 3">
    <name type="scientific">Streptomyces graminofaciens</name>
    <dbReference type="NCBI Taxonomy" id="68212"/>
    <lineage>
        <taxon>Bacteria</taxon>
        <taxon>Bacillati</taxon>
        <taxon>Actinomycetota</taxon>
        <taxon>Actinomycetes</taxon>
        <taxon>Kitasatosporales</taxon>
        <taxon>Streptomycetaceae</taxon>
        <taxon>Streptomyces</taxon>
    </lineage>
</organism>
<sequence>MAAGSEVGPGETPDPGRPRRIGQGVRGRPDHDSIGGQVGPTRLDKGARFTPCSTSSPLFGGGEKSPSSVHRPTDGLCGEVAVVGTVAACEETLDAVPDPTPHIAYARTGGARLDYVLALQRGGGSAIAGRAETDPELAFVLLRLAEEVIWPVTAVDGDTDPCADSFALDEVGCALLSALRDWALNSPTTAAPGIARSIIRFTVNVIPDPDHADTADSLETMRDERMVLPTPCTPLPVRTGSRTGRCASSSVRPARWSPRFSGGTAAVTAAGSRSFRVSWRGSDSPKCCCKVVGVADDWTSGVRRVRGGAAPVAGPRPLGQVCVGPGRVAALTGACLRPAGRAAG</sequence>
<reference evidence="2 3" key="1">
    <citation type="journal article" date="2010" name="ChemBioChem">
        <title>Cloning and characterization of the biosynthetic gene cluster of 16-membered macrolide antibiotic FD-891: involvement of a dual functional cytochrome P450 monooxygenase catalyzing epoxidation and hydroxylation.</title>
        <authorList>
            <person name="Kudo F."/>
            <person name="Motegi A."/>
            <person name="Mizoue K."/>
            <person name="Eguchi T."/>
        </authorList>
    </citation>
    <scope>NUCLEOTIDE SEQUENCE [LARGE SCALE GENOMIC DNA]</scope>
    <source>
        <strain evidence="2 3">A-8890</strain>
    </source>
</reference>
<evidence type="ECO:0000313" key="3">
    <source>
        <dbReference type="Proteomes" id="UP001321542"/>
    </source>
</evidence>
<keyword evidence="3" id="KW-1185">Reference proteome</keyword>
<dbReference type="Proteomes" id="UP001321542">
    <property type="component" value="Chromosome"/>
</dbReference>
<evidence type="ECO:0000313" key="2">
    <source>
        <dbReference type="EMBL" id="BBC38565.1"/>
    </source>
</evidence>
<evidence type="ECO:0000256" key="1">
    <source>
        <dbReference type="SAM" id="MobiDB-lite"/>
    </source>
</evidence>
<dbReference type="EMBL" id="AP018448">
    <property type="protein sequence ID" value="BBC38565.1"/>
    <property type="molecule type" value="Genomic_DNA"/>
</dbReference>